<dbReference type="RefSeq" id="XP_029216189.1">
    <property type="nucleotide sequence ID" value="XM_029360830.1"/>
</dbReference>
<dbReference type="Proteomes" id="UP000224006">
    <property type="component" value="Chromosome XI"/>
</dbReference>
<keyword evidence="4" id="KW-1185">Reference proteome</keyword>
<feature type="compositionally biased region" description="Low complexity" evidence="1">
    <location>
        <begin position="477"/>
        <end position="488"/>
    </location>
</feature>
<reference evidence="3 4" key="1">
    <citation type="submission" date="2017-09" db="EMBL/GenBank/DDBJ databases">
        <title>Genome sequencing of Besnoitia besnoiti strain Bb-Ger1.</title>
        <authorList>
            <person name="Schares G."/>
            <person name="Venepally P."/>
            <person name="Lorenzi H.A."/>
        </authorList>
    </citation>
    <scope>NUCLEOTIDE SEQUENCE [LARGE SCALE GENOMIC DNA]</scope>
    <source>
        <strain evidence="3 4">Bb-Ger1</strain>
    </source>
</reference>
<dbReference type="KEGG" id="bbes:BESB_021210"/>
<sequence>MAHMVCPPARRRAVWPPSAVASVCHRFATLPRPALQLAHALSAPSPSAPPPPPSAVASSAGLASLAVSSLRLSPFSASARFPDVSPGAFAAATAACRPGSVSLSLRRPLWSREGCLVTDSPLNVLLTHSPSVSHIFNCRVHALTRRCLSSSQTPTASTYASQDAEASSSHSSSAAPSSDPHSGAIVQRQAAAVGGLAAGESAIEALAAASLKEAEEKALHARRHQGIELYPGGPVDRYGPPRDPSTLLLEPHKLTEEERVFQGFFVATPWIVFMMMLATPIFLANYHVEKLNARAAFTKQVAEELLRDEDVPSFRLCTFQDLREVVEQPTHAFICYFHPLTLSSQIVVPLLRDIAACFQRLGVRASVAAVDLSHASIPPHVHRELPSALAPHGQLLLPFAFGGQQPAVTDFEGPAWNATQIVKAVAEYVPGAHDALQHTQEIDDVSEQLSDCLFALAFVDGAAAEEANDGKQHKLKSSSASAGTAGKAEMQADATNAANPVARTTELSVVAYGGKQALRICQEAREKLRSAGMQGRRK</sequence>
<organism evidence="3 4">
    <name type="scientific">Besnoitia besnoiti</name>
    <name type="common">Apicomplexan protozoan</name>
    <dbReference type="NCBI Taxonomy" id="94643"/>
    <lineage>
        <taxon>Eukaryota</taxon>
        <taxon>Sar</taxon>
        <taxon>Alveolata</taxon>
        <taxon>Apicomplexa</taxon>
        <taxon>Conoidasida</taxon>
        <taxon>Coccidia</taxon>
        <taxon>Eucoccidiorida</taxon>
        <taxon>Eimeriorina</taxon>
        <taxon>Sarcocystidae</taxon>
        <taxon>Besnoitia</taxon>
    </lineage>
</organism>
<dbReference type="AlphaFoldDB" id="A0A2A9M9X3"/>
<protein>
    <recommendedName>
        <fullName evidence="5">Transmembrane protein</fullName>
    </recommendedName>
</protein>
<evidence type="ECO:0000256" key="1">
    <source>
        <dbReference type="SAM" id="MobiDB-lite"/>
    </source>
</evidence>
<accession>A0A2A9M9X3</accession>
<keyword evidence="2" id="KW-0472">Membrane</keyword>
<evidence type="ECO:0008006" key="5">
    <source>
        <dbReference type="Google" id="ProtNLM"/>
    </source>
</evidence>
<keyword evidence="2" id="KW-1133">Transmembrane helix</keyword>
<gene>
    <name evidence="3" type="ORF">BESB_021210</name>
</gene>
<dbReference type="VEuPathDB" id="ToxoDB:BESB_021210"/>
<evidence type="ECO:0000313" key="4">
    <source>
        <dbReference type="Proteomes" id="UP000224006"/>
    </source>
</evidence>
<dbReference type="GeneID" id="40307182"/>
<keyword evidence="2" id="KW-0812">Transmembrane</keyword>
<evidence type="ECO:0000313" key="3">
    <source>
        <dbReference type="EMBL" id="PFH32180.1"/>
    </source>
</evidence>
<feature type="region of interest" description="Disordered" evidence="1">
    <location>
        <begin position="151"/>
        <end position="184"/>
    </location>
</feature>
<feature type="transmembrane region" description="Helical" evidence="2">
    <location>
        <begin position="260"/>
        <end position="284"/>
    </location>
</feature>
<name>A0A2A9M9X3_BESBE</name>
<proteinExistence type="predicted"/>
<dbReference type="OrthoDB" id="443883at2759"/>
<feature type="compositionally biased region" description="Low complexity" evidence="1">
    <location>
        <begin position="160"/>
        <end position="182"/>
    </location>
</feature>
<dbReference type="EMBL" id="NWUJ01000012">
    <property type="protein sequence ID" value="PFH32180.1"/>
    <property type="molecule type" value="Genomic_DNA"/>
</dbReference>
<feature type="region of interest" description="Disordered" evidence="1">
    <location>
        <begin position="467"/>
        <end position="488"/>
    </location>
</feature>
<comment type="caution">
    <text evidence="3">The sequence shown here is derived from an EMBL/GenBank/DDBJ whole genome shotgun (WGS) entry which is preliminary data.</text>
</comment>
<evidence type="ECO:0000256" key="2">
    <source>
        <dbReference type="SAM" id="Phobius"/>
    </source>
</evidence>